<dbReference type="Gene3D" id="1.10.287.380">
    <property type="entry name" value="Valyl-tRNA synthetase, C-terminal domain"/>
    <property type="match status" value="1"/>
</dbReference>
<reference evidence="4 5" key="1">
    <citation type="submission" date="2024-11" db="EMBL/GenBank/DDBJ databases">
        <title>The Natural Products Discovery Center: Release of the First 8490 Sequenced Strains for Exploring Actinobacteria Biosynthetic Diversity.</title>
        <authorList>
            <person name="Kalkreuter E."/>
            <person name="Kautsar S.A."/>
            <person name="Yang D."/>
            <person name="Bader C.D."/>
            <person name="Teijaro C.N."/>
            <person name="Fluegel L."/>
            <person name="Davis C.M."/>
            <person name="Simpson J.R."/>
            <person name="Lauterbach L."/>
            <person name="Steele A.D."/>
            <person name="Gui C."/>
            <person name="Meng S."/>
            <person name="Li G."/>
            <person name="Viehrig K."/>
            <person name="Ye F."/>
            <person name="Su P."/>
            <person name="Kiefer A.F."/>
            <person name="Nichols A."/>
            <person name="Cepeda A.J."/>
            <person name="Yan W."/>
            <person name="Fan B."/>
            <person name="Jiang Y."/>
            <person name="Adhikari A."/>
            <person name="Zheng C.-J."/>
            <person name="Schuster L."/>
            <person name="Cowan T.M."/>
            <person name="Smanski M.J."/>
            <person name="Chevrette M.G."/>
            <person name="De Carvalho L.P.S."/>
            <person name="Shen B."/>
        </authorList>
    </citation>
    <scope>NUCLEOTIDE SEQUENCE [LARGE SCALE GENOMIC DNA]</scope>
    <source>
        <strain evidence="4 5">NPDC020863</strain>
    </source>
</reference>
<dbReference type="InterPro" id="IPR019499">
    <property type="entry name" value="Val-tRNA_synth_tRNA-bd"/>
</dbReference>
<feature type="non-terminal residue" evidence="4">
    <location>
        <position position="1"/>
    </location>
</feature>
<dbReference type="EMBL" id="JBJDQH010000699">
    <property type="protein sequence ID" value="MFK4274394.1"/>
    <property type="molecule type" value="Genomic_DNA"/>
</dbReference>
<evidence type="ECO:0000256" key="2">
    <source>
        <dbReference type="ARBA" id="ARBA00022840"/>
    </source>
</evidence>
<organism evidence="4 5">
    <name type="scientific">Streptomyces milbemycinicus</name>
    <dbReference type="NCBI Taxonomy" id="476552"/>
    <lineage>
        <taxon>Bacteria</taxon>
        <taxon>Bacillati</taxon>
        <taxon>Actinomycetota</taxon>
        <taxon>Actinomycetes</taxon>
        <taxon>Kitasatosporales</taxon>
        <taxon>Streptomycetaceae</taxon>
        <taxon>Streptomyces</taxon>
    </lineage>
</organism>
<dbReference type="SUPFAM" id="SSF46589">
    <property type="entry name" value="tRNA-binding arm"/>
    <property type="match status" value="1"/>
</dbReference>
<proteinExistence type="predicted"/>
<feature type="domain" description="Valyl-tRNA synthetase tRNA-binding arm" evidence="3">
    <location>
        <begin position="1"/>
        <end position="65"/>
    </location>
</feature>
<protein>
    <recommendedName>
        <fullName evidence="3">Valyl-tRNA synthetase tRNA-binding arm domain-containing protein</fullName>
    </recommendedName>
</protein>
<sequence>DVEAERKRLAKDLAAAEKDKAQTTAKLSNEGFLAKAPDHVVEKVRTRQATAEADIARITAQLAALPKS</sequence>
<evidence type="ECO:0000259" key="3">
    <source>
        <dbReference type="Pfam" id="PF10458"/>
    </source>
</evidence>
<dbReference type="RefSeq" id="WP_404749916.1">
    <property type="nucleotide sequence ID" value="NZ_JBJDQH010000699.1"/>
</dbReference>
<evidence type="ECO:0000256" key="1">
    <source>
        <dbReference type="ARBA" id="ARBA00022741"/>
    </source>
</evidence>
<dbReference type="Pfam" id="PF10458">
    <property type="entry name" value="Val_tRNA-synt_C"/>
    <property type="match status" value="1"/>
</dbReference>
<keyword evidence="2" id="KW-0067">ATP-binding</keyword>
<evidence type="ECO:0000313" key="5">
    <source>
        <dbReference type="Proteomes" id="UP001620295"/>
    </source>
</evidence>
<evidence type="ECO:0000313" key="4">
    <source>
        <dbReference type="EMBL" id="MFK4274394.1"/>
    </source>
</evidence>
<name>A0ABW8M8A5_9ACTN</name>
<dbReference type="InterPro" id="IPR010978">
    <property type="entry name" value="tRNA-bd_arm"/>
</dbReference>
<keyword evidence="1" id="KW-0547">Nucleotide-binding</keyword>
<comment type="caution">
    <text evidence="4">The sequence shown here is derived from an EMBL/GenBank/DDBJ whole genome shotgun (WGS) entry which is preliminary data.</text>
</comment>
<dbReference type="InterPro" id="IPR037118">
    <property type="entry name" value="Val-tRNA_synth_C_sf"/>
</dbReference>
<gene>
    <name evidence="4" type="ORF">ACI2L5_57650</name>
</gene>
<keyword evidence="5" id="KW-1185">Reference proteome</keyword>
<accession>A0ABW8M8A5</accession>
<dbReference type="Proteomes" id="UP001620295">
    <property type="component" value="Unassembled WGS sequence"/>
</dbReference>